<dbReference type="GO" id="GO:0005886">
    <property type="term" value="C:plasma membrane"/>
    <property type="evidence" value="ECO:0007669"/>
    <property type="project" value="TreeGrafter"/>
</dbReference>
<reference evidence="14" key="1">
    <citation type="submission" date="2020-07" db="EMBL/GenBank/DDBJ databases">
        <title>Description of Mycobacterium gordonae subsp. intergordonae subsp.nov. and Mycobacterium gordonae subsp. gordonae subsp. nov.</title>
        <authorList>
            <person name="Huang H."/>
        </authorList>
    </citation>
    <scope>NUCLEOTIDE SEQUENCE [LARGE SCALE GENOMIC DNA]</scope>
    <source>
        <strain evidence="14">24T</strain>
    </source>
</reference>
<feature type="domain" description="O-acyltransferase WSD1 C-terminal" evidence="13">
    <location>
        <begin position="327"/>
        <end position="475"/>
    </location>
</feature>
<dbReference type="InterPro" id="IPR004255">
    <property type="entry name" value="O-acyltransferase_WSD1_N"/>
</dbReference>
<evidence type="ECO:0000256" key="8">
    <source>
        <dbReference type="ARBA" id="ARBA00023098"/>
    </source>
</evidence>
<dbReference type="Proteomes" id="UP000510682">
    <property type="component" value="Chromosome"/>
</dbReference>
<dbReference type="RefSeq" id="WP_180918629.1">
    <property type="nucleotide sequence ID" value="NZ_CP059165.1"/>
</dbReference>
<comment type="catalytic activity">
    <reaction evidence="10 11">
        <text>an acyl-CoA + a 1,2-diacyl-sn-glycerol = a triacyl-sn-glycerol + CoA</text>
        <dbReference type="Rhea" id="RHEA:10868"/>
        <dbReference type="ChEBI" id="CHEBI:17815"/>
        <dbReference type="ChEBI" id="CHEBI:57287"/>
        <dbReference type="ChEBI" id="CHEBI:58342"/>
        <dbReference type="ChEBI" id="CHEBI:64615"/>
        <dbReference type="EC" id="2.3.1.20"/>
    </reaction>
</comment>
<dbReference type="NCBIfam" id="TIGR02946">
    <property type="entry name" value="acyl_WS_DGAT"/>
    <property type="match status" value="1"/>
</dbReference>
<dbReference type="EC" id="2.3.1.20" evidence="4 11"/>
<evidence type="ECO:0000313" key="15">
    <source>
        <dbReference type="Proteomes" id="UP000510682"/>
    </source>
</evidence>
<dbReference type="GO" id="GO:0051701">
    <property type="term" value="P:biological process involved in interaction with host"/>
    <property type="evidence" value="ECO:0007669"/>
    <property type="project" value="TreeGrafter"/>
</dbReference>
<evidence type="ECO:0000256" key="9">
    <source>
        <dbReference type="ARBA" id="ARBA00023315"/>
    </source>
</evidence>
<keyword evidence="6 11" id="KW-0808">Transferase</keyword>
<proteinExistence type="inferred from homology"/>
<evidence type="ECO:0000256" key="6">
    <source>
        <dbReference type="ARBA" id="ARBA00022679"/>
    </source>
</evidence>
<dbReference type="GO" id="GO:0004144">
    <property type="term" value="F:diacylglycerol O-acyltransferase activity"/>
    <property type="evidence" value="ECO:0007669"/>
    <property type="project" value="UniProtKB-EC"/>
</dbReference>
<evidence type="ECO:0000313" key="14">
    <source>
        <dbReference type="EMBL" id="QLL09883.1"/>
    </source>
</evidence>
<name>A0A7D6EA22_9MYCO</name>
<comment type="similarity">
    <text evidence="3 11">Belongs to the long-chain O-acyltransferase family.</text>
</comment>
<dbReference type="Pfam" id="PF03007">
    <property type="entry name" value="WS_DGAT_cat"/>
    <property type="match status" value="1"/>
</dbReference>
<dbReference type="Pfam" id="PF06974">
    <property type="entry name" value="WS_DGAT_C"/>
    <property type="match status" value="1"/>
</dbReference>
<evidence type="ECO:0000256" key="2">
    <source>
        <dbReference type="ARBA" id="ARBA00005189"/>
    </source>
</evidence>
<dbReference type="AlphaFoldDB" id="A0A7D6EA22"/>
<dbReference type="SUPFAM" id="SSF52777">
    <property type="entry name" value="CoA-dependent acyltransferases"/>
    <property type="match status" value="1"/>
</dbReference>
<feature type="domain" description="O-acyltransferase WSD1-like N-terminal" evidence="12">
    <location>
        <begin position="4"/>
        <end position="286"/>
    </location>
</feature>
<keyword evidence="9 11" id="KW-0012">Acyltransferase</keyword>
<dbReference type="EMBL" id="CP059165">
    <property type="protein sequence ID" value="QLL09883.1"/>
    <property type="molecule type" value="Genomic_DNA"/>
</dbReference>
<protein>
    <recommendedName>
        <fullName evidence="4 11">Diacylglycerol O-acyltransferase</fullName>
        <ecNumber evidence="4 11">2.3.1.20</ecNumber>
    </recommendedName>
</protein>
<dbReference type="GO" id="GO:0006071">
    <property type="term" value="P:glycerol metabolic process"/>
    <property type="evidence" value="ECO:0007669"/>
    <property type="project" value="UniProtKB-KW"/>
</dbReference>
<evidence type="ECO:0000256" key="1">
    <source>
        <dbReference type="ARBA" id="ARBA00004771"/>
    </source>
</evidence>
<gene>
    <name evidence="14" type="ORF">H0P51_14140</name>
</gene>
<dbReference type="InterPro" id="IPR045034">
    <property type="entry name" value="O-acyltransferase_WSD1-like"/>
</dbReference>
<evidence type="ECO:0000256" key="11">
    <source>
        <dbReference type="RuleBase" id="RU361241"/>
    </source>
</evidence>
<dbReference type="InterPro" id="IPR014292">
    <property type="entry name" value="Acyl_transf_WS/DGAT"/>
</dbReference>
<evidence type="ECO:0000256" key="10">
    <source>
        <dbReference type="ARBA" id="ARBA00048109"/>
    </source>
</evidence>
<organism evidence="14 15">
    <name type="scientific">Mycobacterium vicinigordonae</name>
    <dbReference type="NCBI Taxonomy" id="1719132"/>
    <lineage>
        <taxon>Bacteria</taxon>
        <taxon>Bacillati</taxon>
        <taxon>Actinomycetota</taxon>
        <taxon>Actinomycetes</taxon>
        <taxon>Mycobacteriales</taxon>
        <taxon>Mycobacteriaceae</taxon>
        <taxon>Mycobacterium</taxon>
    </lineage>
</organism>
<keyword evidence="15" id="KW-1185">Reference proteome</keyword>
<evidence type="ECO:0000256" key="3">
    <source>
        <dbReference type="ARBA" id="ARBA00009587"/>
    </source>
</evidence>
<dbReference type="GO" id="GO:0019432">
    <property type="term" value="P:triglyceride biosynthetic process"/>
    <property type="evidence" value="ECO:0007669"/>
    <property type="project" value="UniProtKB-UniPathway"/>
</dbReference>
<sequence>MQQLSWSDDMMLRAEGPATPLQIQMLLIYDPSTALGGKVTFKGILEELDARLHLADVFRRRLTELPGGLHMPYWVDDPNFDLEYHVRHIGLPQPGDWRQLCIQVARLHARQVDLRRPPWEITVIEGLNAVPGVPKGSFALALKLHHCAVDGMASVQMIAALHDLAADSPRPPGPDRPWRPAPLPSASELLSRTAVNAVLHPVRAGRVVASSAPQLVRVLAGMPGKLVGGLLKSVSDGRPANTLFPPKTRFNQAVSPHRVFEARFHDLADVKRIKASVPGATVNDVALAYVGGALRQYLAGHGELPDESLVAACPISLRDAGDTSGKGNMLFGRLQALGTDIADPLRRLAVIAESTARSRSEEEHATRTQVLELVATLPTVLLGVTAKAASVLPFSGPTVANTTVTNVPGPTEPIYFRGARLLRAAGLGPLIGGLNLCHVVASYNGTLCISATADRDALPDPAKYAECMDGAFTELLAAVG</sequence>
<keyword evidence="7 11" id="KW-0319">Glycerol metabolism</keyword>
<accession>A0A7D6EA22</accession>
<dbReference type="GO" id="GO:0071731">
    <property type="term" value="P:response to nitric oxide"/>
    <property type="evidence" value="ECO:0007669"/>
    <property type="project" value="TreeGrafter"/>
</dbReference>
<evidence type="ECO:0000256" key="5">
    <source>
        <dbReference type="ARBA" id="ARBA00022516"/>
    </source>
</evidence>
<dbReference type="UniPathway" id="UPA00282"/>
<evidence type="ECO:0000256" key="7">
    <source>
        <dbReference type="ARBA" id="ARBA00022798"/>
    </source>
</evidence>
<comment type="pathway">
    <text evidence="2">Lipid metabolism.</text>
</comment>
<dbReference type="GO" id="GO:0001666">
    <property type="term" value="P:response to hypoxia"/>
    <property type="evidence" value="ECO:0007669"/>
    <property type="project" value="TreeGrafter"/>
</dbReference>
<dbReference type="InterPro" id="IPR009721">
    <property type="entry name" value="O-acyltransferase_WSD1_C"/>
</dbReference>
<keyword evidence="5 11" id="KW-0444">Lipid biosynthesis</keyword>
<dbReference type="PANTHER" id="PTHR31650">
    <property type="entry name" value="O-ACYLTRANSFERASE (WSD1-LIKE) FAMILY PROTEIN"/>
    <property type="match status" value="1"/>
</dbReference>
<comment type="pathway">
    <text evidence="1 11">Glycerolipid metabolism; triacylglycerol biosynthesis.</text>
</comment>
<dbReference type="KEGG" id="mgor:H0P51_14140"/>
<dbReference type="PANTHER" id="PTHR31650:SF1">
    <property type="entry name" value="WAX ESTER SYNTHASE_DIACYLGLYCEROL ACYLTRANSFERASE 4-RELATED"/>
    <property type="match status" value="1"/>
</dbReference>
<keyword evidence="8 11" id="KW-0443">Lipid metabolism</keyword>
<evidence type="ECO:0000259" key="12">
    <source>
        <dbReference type="Pfam" id="PF03007"/>
    </source>
</evidence>
<evidence type="ECO:0000259" key="13">
    <source>
        <dbReference type="Pfam" id="PF06974"/>
    </source>
</evidence>
<evidence type="ECO:0000256" key="4">
    <source>
        <dbReference type="ARBA" id="ARBA00013244"/>
    </source>
</evidence>
<reference evidence="14" key="2">
    <citation type="submission" date="2020-07" db="EMBL/GenBank/DDBJ databases">
        <authorList>
            <person name="Yu X."/>
        </authorList>
    </citation>
    <scope>NUCLEOTIDE SEQUENCE [LARGE SCALE GENOMIC DNA]</scope>
    <source>
        <strain evidence="14">24T</strain>
    </source>
</reference>